<comment type="caution">
    <text evidence="1">The sequence shown here is derived from an EMBL/GenBank/DDBJ whole genome shotgun (WGS) entry which is preliminary data.</text>
</comment>
<dbReference type="EMBL" id="LRPU01000235">
    <property type="protein sequence ID" value="KXA04070.1"/>
    <property type="molecule type" value="Genomic_DNA"/>
</dbReference>
<accession>A0A133MJB2</accession>
<evidence type="ECO:0008006" key="3">
    <source>
        <dbReference type="Google" id="ProtNLM"/>
    </source>
</evidence>
<dbReference type="Proteomes" id="UP000070646">
    <property type="component" value="Unassembled WGS sequence"/>
</dbReference>
<dbReference type="PATRIC" id="fig|1502.174.peg.3281"/>
<reference evidence="1 2" key="1">
    <citation type="submission" date="2016-01" db="EMBL/GenBank/DDBJ databases">
        <authorList>
            <person name="Oliw E.H."/>
        </authorList>
    </citation>
    <scope>NUCLEOTIDE SEQUENCE [LARGE SCALE GENOMIC DNA]</scope>
    <source>
        <strain evidence="1 2">MJR7757A</strain>
    </source>
</reference>
<evidence type="ECO:0000313" key="1">
    <source>
        <dbReference type="EMBL" id="KXA04070.1"/>
    </source>
</evidence>
<sequence length="67" mass="7817">MLVSIPTKISVSNFMRYLKGKKYLIHLINSLSEVDIITDELLEELMPWNDNLPKELRIVAPKSKINY</sequence>
<name>A0A133MJB2_CLOPF</name>
<protein>
    <recommendedName>
        <fullName evidence="3">Transposase domain-containing protein</fullName>
    </recommendedName>
</protein>
<organism evidence="1 2">
    <name type="scientific">Clostridium perfringens</name>
    <dbReference type="NCBI Taxonomy" id="1502"/>
    <lineage>
        <taxon>Bacteria</taxon>
        <taxon>Bacillati</taxon>
        <taxon>Bacillota</taxon>
        <taxon>Clostridia</taxon>
        <taxon>Eubacteriales</taxon>
        <taxon>Clostridiaceae</taxon>
        <taxon>Clostridium</taxon>
    </lineage>
</organism>
<dbReference type="AlphaFoldDB" id="A0A133MJB2"/>
<gene>
    <name evidence="1" type="ORF">HMPREF3222_03245</name>
</gene>
<proteinExistence type="predicted"/>
<evidence type="ECO:0000313" key="2">
    <source>
        <dbReference type="Proteomes" id="UP000070646"/>
    </source>
</evidence>